<dbReference type="AlphaFoldDB" id="X8JTA5"/>
<sequence length="145" mass="15420">MSEKNLPAGTYTLKNAATNSVLDLWNGESAEGKVIQGYESHGGDNQKWQLQWTGTGNSVTIRNVASGTYIGKGSSGFAQSSPVLGSITAVPLLLVAADKGFAMEVAELRNTVVGLEQNSSSNTVPAVYRSNTGIDTQKWHFVKQD</sequence>
<feature type="domain" description="Ricin B lectin" evidence="1">
    <location>
        <begin position="8"/>
        <end position="71"/>
    </location>
</feature>
<dbReference type="Gene3D" id="2.80.10.50">
    <property type="match status" value="1"/>
</dbReference>
<dbReference type="InterPro" id="IPR000772">
    <property type="entry name" value="Ricin_B_lectin"/>
</dbReference>
<dbReference type="OrthoDB" id="2131701at2759"/>
<evidence type="ECO:0000313" key="2">
    <source>
        <dbReference type="EMBL" id="EUC66992.1"/>
    </source>
</evidence>
<dbReference type="EMBL" id="JATN01000300">
    <property type="protein sequence ID" value="EUC66992.1"/>
    <property type="molecule type" value="Genomic_DNA"/>
</dbReference>
<dbReference type="Proteomes" id="UP000030108">
    <property type="component" value="Unassembled WGS sequence"/>
</dbReference>
<gene>
    <name evidence="2" type="ORF">RSOL_538040</name>
</gene>
<dbReference type="Pfam" id="PF14200">
    <property type="entry name" value="RicinB_lectin_2"/>
    <property type="match status" value="1"/>
</dbReference>
<dbReference type="CDD" id="cd23455">
    <property type="entry name" value="beta-trefoil_Ricin_RSA"/>
    <property type="match status" value="1"/>
</dbReference>
<accession>X8JTA5</accession>
<comment type="caution">
    <text evidence="2">The sequence shown here is derived from an EMBL/GenBank/DDBJ whole genome shotgun (WGS) entry which is preliminary data.</text>
</comment>
<evidence type="ECO:0000313" key="3">
    <source>
        <dbReference type="Proteomes" id="UP000030108"/>
    </source>
</evidence>
<protein>
    <submittedName>
        <fullName evidence="2">Ricin-type beta-trefoil lectin domain protein</fullName>
    </submittedName>
</protein>
<organism evidence="2 3">
    <name type="scientific">Rhizoctonia solani AG-3 Rhs1AP</name>
    <dbReference type="NCBI Taxonomy" id="1086054"/>
    <lineage>
        <taxon>Eukaryota</taxon>
        <taxon>Fungi</taxon>
        <taxon>Dikarya</taxon>
        <taxon>Basidiomycota</taxon>
        <taxon>Agaricomycotina</taxon>
        <taxon>Agaricomycetes</taxon>
        <taxon>Cantharellales</taxon>
        <taxon>Ceratobasidiaceae</taxon>
        <taxon>Rhizoctonia</taxon>
    </lineage>
</organism>
<dbReference type="InterPro" id="IPR035992">
    <property type="entry name" value="Ricin_B-like_lectins"/>
</dbReference>
<reference evidence="3" key="1">
    <citation type="journal article" date="2014" name="Genome Announc.">
        <title>Draft genome sequence of the plant-pathogenic soil fungus Rhizoctonia solani anastomosis group 3 strain Rhs1AP.</title>
        <authorList>
            <person name="Cubeta M.A."/>
            <person name="Thomas E."/>
            <person name="Dean R.A."/>
            <person name="Jabaji S."/>
            <person name="Neate S.M."/>
            <person name="Tavantzis S."/>
            <person name="Toda T."/>
            <person name="Vilgalys R."/>
            <person name="Bharathan N."/>
            <person name="Fedorova-Abrams N."/>
            <person name="Pakala S.B."/>
            <person name="Pakala S.M."/>
            <person name="Zafar N."/>
            <person name="Joardar V."/>
            <person name="Losada L."/>
            <person name="Nierman W.C."/>
        </authorList>
    </citation>
    <scope>NUCLEOTIDE SEQUENCE [LARGE SCALE GENOMIC DNA]</scope>
    <source>
        <strain evidence="3">AG-3</strain>
    </source>
</reference>
<dbReference type="GO" id="GO:0030246">
    <property type="term" value="F:carbohydrate binding"/>
    <property type="evidence" value="ECO:0007669"/>
    <property type="project" value="UniProtKB-KW"/>
</dbReference>
<proteinExistence type="predicted"/>
<evidence type="ECO:0000259" key="1">
    <source>
        <dbReference type="Pfam" id="PF14200"/>
    </source>
</evidence>
<keyword evidence="2" id="KW-0430">Lectin</keyword>
<name>X8JTA5_9AGAM</name>
<dbReference type="SUPFAM" id="SSF50370">
    <property type="entry name" value="Ricin B-like lectins"/>
    <property type="match status" value="1"/>
</dbReference>